<sequence>MKLSSSPRIRRAAVLGAAALTLTATLAGCSAQGSGSNGTYGFPEAKQDKTSTITVWVDSSRQPAVEAFEKANPSIKVKAVTYDGSANGSNSFKTKMGLYDKAGKGWPDVVFSSQNNDASWASQKVGGKQAFAARLDKGLVPSSTLSNFTKGSLAPCTVDGATYCVRNDLAQTALWYNKSLLEQFGYQLPTTWQEYQALGEKVAKDHPGYIVGAVGDTFTPEVYMWASKCQANDVTGPRSITVDTTSSECKQAASMIDTLVKNKSLTTLSVFSPDFVKQYTGKVLMMPGPSWYAGALFNNPESLNVPKGQLGVAAPLPWKGESAVTGNVGGGTWFISSHSQNLSAASKFVQFVTTDDSYQVDQAPGYPAYAPAAKKWIAKQESSGYYATDLSGLTTAAGEVWTGWGYPAFSQEAIWAKSITPVLTSGGSVESNLDTWQTAIKNQAQVNGYTVK</sequence>
<dbReference type="Proteomes" id="UP000539146">
    <property type="component" value="Unassembled WGS sequence"/>
</dbReference>
<feature type="chain" id="PRO_5039192524" evidence="1">
    <location>
        <begin position="28"/>
        <end position="452"/>
    </location>
</feature>
<evidence type="ECO:0000313" key="2">
    <source>
        <dbReference type="EMBL" id="NUU27187.1"/>
    </source>
</evidence>
<dbReference type="RefSeq" id="WP_175325250.1">
    <property type="nucleotide sequence ID" value="NZ_BAAAWP010000001.1"/>
</dbReference>
<name>A0A850DNZ9_9MICO</name>
<reference evidence="2 3" key="1">
    <citation type="submission" date="2020-05" db="EMBL/GenBank/DDBJ databases">
        <title>Genome Sequencing of Type Strains.</title>
        <authorList>
            <person name="Lemaire J.F."/>
            <person name="Inderbitzin P."/>
            <person name="Gregorio O.A."/>
            <person name="Collins S.B."/>
            <person name="Wespe N."/>
            <person name="Knight-Connoni V."/>
        </authorList>
    </citation>
    <scope>NUCLEOTIDE SEQUENCE [LARGE SCALE GENOMIC DNA]</scope>
    <source>
        <strain evidence="2 3">DSM 20512</strain>
    </source>
</reference>
<dbReference type="Gene3D" id="3.40.190.10">
    <property type="entry name" value="Periplasmic binding protein-like II"/>
    <property type="match status" value="1"/>
</dbReference>
<dbReference type="Pfam" id="PF01547">
    <property type="entry name" value="SBP_bac_1"/>
    <property type="match status" value="1"/>
</dbReference>
<organism evidence="2 3">
    <name type="scientific">Curtobacterium citreum</name>
    <dbReference type="NCBI Taxonomy" id="2036"/>
    <lineage>
        <taxon>Bacteria</taxon>
        <taxon>Bacillati</taxon>
        <taxon>Actinomycetota</taxon>
        <taxon>Actinomycetes</taxon>
        <taxon>Micrococcales</taxon>
        <taxon>Microbacteriaceae</taxon>
        <taxon>Curtobacterium</taxon>
    </lineage>
</organism>
<dbReference type="PROSITE" id="PS51257">
    <property type="entry name" value="PROKAR_LIPOPROTEIN"/>
    <property type="match status" value="1"/>
</dbReference>
<dbReference type="PANTHER" id="PTHR43649:SF12">
    <property type="entry name" value="DIACETYLCHITOBIOSE BINDING PROTEIN DASA"/>
    <property type="match status" value="1"/>
</dbReference>
<dbReference type="SUPFAM" id="SSF53850">
    <property type="entry name" value="Periplasmic binding protein-like II"/>
    <property type="match status" value="1"/>
</dbReference>
<dbReference type="InterPro" id="IPR050490">
    <property type="entry name" value="Bact_solute-bd_prot1"/>
</dbReference>
<gene>
    <name evidence="2" type="ORF">HP467_03525</name>
</gene>
<comment type="caution">
    <text evidence="2">The sequence shown here is derived from an EMBL/GenBank/DDBJ whole genome shotgun (WGS) entry which is preliminary data.</text>
</comment>
<protein>
    <submittedName>
        <fullName evidence="2">Extracellular solute-binding protein</fullName>
    </submittedName>
</protein>
<feature type="signal peptide" evidence="1">
    <location>
        <begin position="1"/>
        <end position="27"/>
    </location>
</feature>
<dbReference type="EMBL" id="JABMCG010000078">
    <property type="protein sequence ID" value="NUU27187.1"/>
    <property type="molecule type" value="Genomic_DNA"/>
</dbReference>
<evidence type="ECO:0000313" key="3">
    <source>
        <dbReference type="Proteomes" id="UP000539146"/>
    </source>
</evidence>
<dbReference type="AlphaFoldDB" id="A0A850DNZ9"/>
<evidence type="ECO:0000256" key="1">
    <source>
        <dbReference type="SAM" id="SignalP"/>
    </source>
</evidence>
<proteinExistence type="predicted"/>
<accession>A0A850DNZ9</accession>
<dbReference type="PANTHER" id="PTHR43649">
    <property type="entry name" value="ARABINOSE-BINDING PROTEIN-RELATED"/>
    <property type="match status" value="1"/>
</dbReference>
<keyword evidence="1" id="KW-0732">Signal</keyword>
<dbReference type="InterPro" id="IPR006059">
    <property type="entry name" value="SBP"/>
</dbReference>